<dbReference type="Proteomes" id="UP000076871">
    <property type="component" value="Unassembled WGS sequence"/>
</dbReference>
<organism evidence="2 3">
    <name type="scientific">Laetiporus sulphureus 93-53</name>
    <dbReference type="NCBI Taxonomy" id="1314785"/>
    <lineage>
        <taxon>Eukaryota</taxon>
        <taxon>Fungi</taxon>
        <taxon>Dikarya</taxon>
        <taxon>Basidiomycota</taxon>
        <taxon>Agaricomycotina</taxon>
        <taxon>Agaricomycetes</taxon>
        <taxon>Polyporales</taxon>
        <taxon>Laetiporus</taxon>
    </lineage>
</organism>
<evidence type="ECO:0000313" key="2">
    <source>
        <dbReference type="EMBL" id="KZT07599.1"/>
    </source>
</evidence>
<dbReference type="GeneID" id="63825671"/>
<feature type="compositionally biased region" description="Basic and acidic residues" evidence="1">
    <location>
        <begin position="8"/>
        <end position="23"/>
    </location>
</feature>
<evidence type="ECO:0000256" key="1">
    <source>
        <dbReference type="SAM" id="MobiDB-lite"/>
    </source>
</evidence>
<reference evidence="2 3" key="1">
    <citation type="journal article" date="2016" name="Mol. Biol. Evol.">
        <title>Comparative Genomics of Early-Diverging Mushroom-Forming Fungi Provides Insights into the Origins of Lignocellulose Decay Capabilities.</title>
        <authorList>
            <person name="Nagy L.G."/>
            <person name="Riley R."/>
            <person name="Tritt A."/>
            <person name="Adam C."/>
            <person name="Daum C."/>
            <person name="Floudas D."/>
            <person name="Sun H."/>
            <person name="Yadav J.S."/>
            <person name="Pangilinan J."/>
            <person name="Larsson K.H."/>
            <person name="Matsuura K."/>
            <person name="Barry K."/>
            <person name="Labutti K."/>
            <person name="Kuo R."/>
            <person name="Ohm R.A."/>
            <person name="Bhattacharya S.S."/>
            <person name="Shirouzu T."/>
            <person name="Yoshinaga Y."/>
            <person name="Martin F.M."/>
            <person name="Grigoriev I.V."/>
            <person name="Hibbett D.S."/>
        </authorList>
    </citation>
    <scope>NUCLEOTIDE SEQUENCE [LARGE SCALE GENOMIC DNA]</scope>
    <source>
        <strain evidence="2 3">93-53</strain>
    </source>
</reference>
<dbReference type="EMBL" id="KV427618">
    <property type="protein sequence ID" value="KZT07599.1"/>
    <property type="molecule type" value="Genomic_DNA"/>
</dbReference>
<feature type="region of interest" description="Disordered" evidence="1">
    <location>
        <begin position="1"/>
        <end position="66"/>
    </location>
</feature>
<name>A0A165ERA9_9APHY</name>
<dbReference type="RefSeq" id="XP_040765339.1">
    <property type="nucleotide sequence ID" value="XM_040908642.1"/>
</dbReference>
<feature type="compositionally biased region" description="Acidic residues" evidence="1">
    <location>
        <begin position="45"/>
        <end position="66"/>
    </location>
</feature>
<dbReference type="AlphaFoldDB" id="A0A165ERA9"/>
<proteinExistence type="predicted"/>
<feature type="compositionally biased region" description="Polar residues" evidence="1">
    <location>
        <begin position="30"/>
        <end position="43"/>
    </location>
</feature>
<protein>
    <submittedName>
        <fullName evidence="2">Uncharacterized protein</fullName>
    </submittedName>
</protein>
<dbReference type="InParanoid" id="A0A165ERA9"/>
<accession>A0A165ERA9</accession>
<keyword evidence="3" id="KW-1185">Reference proteome</keyword>
<gene>
    <name evidence="2" type="ORF">LAESUDRAFT_724562</name>
</gene>
<sequence length="66" mass="7481">MSTEQTLESDRSHPQNSIEHDDQGIAEPRSTANSVVTTGDAQQDMNEEEGMDDVEEEMESHWEDDE</sequence>
<evidence type="ECO:0000313" key="3">
    <source>
        <dbReference type="Proteomes" id="UP000076871"/>
    </source>
</evidence>